<reference evidence="2" key="1">
    <citation type="submission" date="2021-07" db="EMBL/GenBank/DDBJ databases">
        <title>Neiella marina sp. nov., isolated from the intestinal content of sea cucumber Apostichopus japonicus.</title>
        <authorList>
            <person name="Bai X."/>
        </authorList>
    </citation>
    <scope>NUCLEOTIDE SEQUENCE</scope>
    <source>
        <strain evidence="2">126</strain>
    </source>
</reference>
<dbReference type="Proteomes" id="UP001166251">
    <property type="component" value="Unassembled WGS sequence"/>
</dbReference>
<keyword evidence="1" id="KW-1133">Transmembrane helix</keyword>
<evidence type="ECO:0000256" key="1">
    <source>
        <dbReference type="SAM" id="Phobius"/>
    </source>
</evidence>
<dbReference type="RefSeq" id="WP_220105225.1">
    <property type="nucleotide sequence ID" value="NZ_JAHZSS010000025.1"/>
</dbReference>
<keyword evidence="1" id="KW-0472">Membrane</keyword>
<evidence type="ECO:0000313" key="3">
    <source>
        <dbReference type="Proteomes" id="UP001166251"/>
    </source>
</evidence>
<dbReference type="EMBL" id="JAHZSS010000025">
    <property type="protein sequence ID" value="MBW8192604.1"/>
    <property type="molecule type" value="Genomic_DNA"/>
</dbReference>
<proteinExistence type="predicted"/>
<organism evidence="2 3">
    <name type="scientific">Neiella holothuriorum</name>
    <dbReference type="NCBI Taxonomy" id="2870530"/>
    <lineage>
        <taxon>Bacteria</taxon>
        <taxon>Pseudomonadati</taxon>
        <taxon>Pseudomonadota</taxon>
        <taxon>Gammaproteobacteria</taxon>
        <taxon>Alteromonadales</taxon>
        <taxon>Echinimonadaceae</taxon>
        <taxon>Neiella</taxon>
    </lineage>
</organism>
<accession>A0ABS7EJT9</accession>
<name>A0ABS7EJT9_9GAMM</name>
<protein>
    <submittedName>
        <fullName evidence="2">Uncharacterized protein</fullName>
    </submittedName>
</protein>
<keyword evidence="1" id="KW-0812">Transmembrane</keyword>
<keyword evidence="3" id="KW-1185">Reference proteome</keyword>
<sequence>MSLLVSLWLFWLLLWLVFTIILIKQSRDLLKQLAFKDESFEFRGWRRLLTSVWRQEHLAYADPTLQQVCEDYRKLLNIWIFMAGLVVLVRLIILVTHG</sequence>
<feature type="transmembrane region" description="Helical" evidence="1">
    <location>
        <begin position="76"/>
        <end position="95"/>
    </location>
</feature>
<evidence type="ECO:0000313" key="2">
    <source>
        <dbReference type="EMBL" id="MBW8192604.1"/>
    </source>
</evidence>
<gene>
    <name evidence="2" type="ORF">K0504_16315</name>
</gene>
<comment type="caution">
    <text evidence="2">The sequence shown here is derived from an EMBL/GenBank/DDBJ whole genome shotgun (WGS) entry which is preliminary data.</text>
</comment>